<proteinExistence type="predicted"/>
<dbReference type="EMBL" id="AEYP01062540">
    <property type="status" value="NOT_ANNOTATED_CDS"/>
    <property type="molecule type" value="Genomic_DNA"/>
</dbReference>
<evidence type="ECO:0000256" key="1">
    <source>
        <dbReference type="SAM" id="MobiDB-lite"/>
    </source>
</evidence>
<sequence>ANTKTNIKSITDTLRVAFKYLVKSFPLHRYCFLLLRVGVWLRSGHLSPVSELGLLQNVRRRKRARLGELRCIIEGSLFSRGTPRKAPRPREPEPRGPRGGARTPDSKKDAPRAGLARPPAAEEPEGPGRAEDRE</sequence>
<dbReference type="EMBL" id="AEYP01062538">
    <property type="status" value="NOT_ANNOTATED_CDS"/>
    <property type="molecule type" value="Genomic_DNA"/>
</dbReference>
<name>M3Y328_MUSPF</name>
<feature type="region of interest" description="Disordered" evidence="1">
    <location>
        <begin position="79"/>
        <end position="134"/>
    </location>
</feature>
<evidence type="ECO:0000313" key="2">
    <source>
        <dbReference type="Ensembl" id="ENSMPUP00000005729.1"/>
    </source>
</evidence>
<accession>M3Y328</accession>
<dbReference type="Ensembl" id="ENSMPUT00000005828.1">
    <property type="protein sequence ID" value="ENSMPUP00000005729.1"/>
    <property type="gene ID" value="ENSMPUG00000005776.1"/>
</dbReference>
<dbReference type="InParanoid" id="M3Y328"/>
<dbReference type="EMBL" id="AEYP01062539">
    <property type="status" value="NOT_ANNOTATED_CDS"/>
    <property type="molecule type" value="Genomic_DNA"/>
</dbReference>
<dbReference type="AlphaFoldDB" id="M3Y328"/>
<dbReference type="HOGENOM" id="CLU_1901047_0_0_1"/>
<organism evidence="2">
    <name type="scientific">Mustela putorius furo</name>
    <name type="common">European domestic ferret</name>
    <name type="synonym">Mustela furo</name>
    <dbReference type="NCBI Taxonomy" id="9669"/>
    <lineage>
        <taxon>Eukaryota</taxon>
        <taxon>Metazoa</taxon>
        <taxon>Chordata</taxon>
        <taxon>Craniata</taxon>
        <taxon>Vertebrata</taxon>
        <taxon>Euteleostomi</taxon>
        <taxon>Mammalia</taxon>
        <taxon>Eutheria</taxon>
        <taxon>Laurasiatheria</taxon>
        <taxon>Carnivora</taxon>
        <taxon>Caniformia</taxon>
        <taxon>Musteloidea</taxon>
        <taxon>Mustelidae</taxon>
        <taxon>Mustelinae</taxon>
        <taxon>Mustela</taxon>
    </lineage>
</organism>
<protein>
    <submittedName>
        <fullName evidence="2">Uncharacterized protein</fullName>
    </submittedName>
</protein>
<reference evidence="2" key="1">
    <citation type="submission" date="2024-06" db="UniProtKB">
        <authorList>
            <consortium name="Ensembl"/>
        </authorList>
    </citation>
    <scope>IDENTIFICATION</scope>
</reference>